<accession>A0A2G9SFX4</accession>
<gene>
    <name evidence="2" type="ORF">AB205_0120490</name>
</gene>
<sequence>MQKGWLWFYQSVYFFVVQALSEQIILHIWLCACFEVVLCLYTVYLIYMSHFYIWASYNLSLISHRRVWNLRKCKGS</sequence>
<keyword evidence="1" id="KW-0812">Transmembrane</keyword>
<keyword evidence="1" id="KW-1133">Transmembrane helix</keyword>
<feature type="transmembrane region" description="Helical" evidence="1">
    <location>
        <begin position="24"/>
        <end position="47"/>
    </location>
</feature>
<keyword evidence="3" id="KW-1185">Reference proteome</keyword>
<evidence type="ECO:0000256" key="1">
    <source>
        <dbReference type="SAM" id="Phobius"/>
    </source>
</evidence>
<reference evidence="3" key="1">
    <citation type="journal article" date="2017" name="Nat. Commun.">
        <title>The North American bullfrog draft genome provides insight into hormonal regulation of long noncoding RNA.</title>
        <authorList>
            <person name="Hammond S.A."/>
            <person name="Warren R.L."/>
            <person name="Vandervalk B.P."/>
            <person name="Kucuk E."/>
            <person name="Khan H."/>
            <person name="Gibb E.A."/>
            <person name="Pandoh P."/>
            <person name="Kirk H."/>
            <person name="Zhao Y."/>
            <person name="Jones M."/>
            <person name="Mungall A.J."/>
            <person name="Coope R."/>
            <person name="Pleasance S."/>
            <person name="Moore R.A."/>
            <person name="Holt R.A."/>
            <person name="Round J.M."/>
            <person name="Ohora S."/>
            <person name="Walle B.V."/>
            <person name="Veldhoen N."/>
            <person name="Helbing C.C."/>
            <person name="Birol I."/>
        </authorList>
    </citation>
    <scope>NUCLEOTIDE SEQUENCE [LARGE SCALE GENOMIC DNA]</scope>
</reference>
<proteinExistence type="predicted"/>
<dbReference type="AlphaFoldDB" id="A0A2G9SFX4"/>
<dbReference type="PROSITE" id="PS51257">
    <property type="entry name" value="PROKAR_LIPOPROTEIN"/>
    <property type="match status" value="1"/>
</dbReference>
<dbReference type="EMBL" id="KV923958">
    <property type="protein sequence ID" value="PIO38982.1"/>
    <property type="molecule type" value="Genomic_DNA"/>
</dbReference>
<evidence type="ECO:0000313" key="2">
    <source>
        <dbReference type="EMBL" id="PIO38982.1"/>
    </source>
</evidence>
<keyword evidence="1" id="KW-0472">Membrane</keyword>
<dbReference type="Proteomes" id="UP000228934">
    <property type="component" value="Unassembled WGS sequence"/>
</dbReference>
<name>A0A2G9SFX4_AQUCT</name>
<evidence type="ECO:0000313" key="3">
    <source>
        <dbReference type="Proteomes" id="UP000228934"/>
    </source>
</evidence>
<dbReference type="OrthoDB" id="10264154at2759"/>
<organism evidence="2 3">
    <name type="scientific">Aquarana catesbeiana</name>
    <name type="common">American bullfrog</name>
    <name type="synonym">Rana catesbeiana</name>
    <dbReference type="NCBI Taxonomy" id="8400"/>
    <lineage>
        <taxon>Eukaryota</taxon>
        <taxon>Metazoa</taxon>
        <taxon>Chordata</taxon>
        <taxon>Craniata</taxon>
        <taxon>Vertebrata</taxon>
        <taxon>Euteleostomi</taxon>
        <taxon>Amphibia</taxon>
        <taxon>Batrachia</taxon>
        <taxon>Anura</taxon>
        <taxon>Neobatrachia</taxon>
        <taxon>Ranoidea</taxon>
        <taxon>Ranidae</taxon>
        <taxon>Aquarana</taxon>
    </lineage>
</organism>
<protein>
    <submittedName>
        <fullName evidence="2">Uncharacterized protein</fullName>
    </submittedName>
</protein>